<comment type="function">
    <text evidence="7 9">One of the primary rRNA binding proteins, it binds directly near the 3'-end of the 23S rRNA, where it nucleates assembly of the 50S subunit.</text>
</comment>
<name>A0A1G1XJX5_9BACT</name>
<dbReference type="InterPro" id="IPR000597">
    <property type="entry name" value="Ribosomal_uL3"/>
</dbReference>
<sequence length="201" mass="21752">MRLLIGKKLGMMQVFDEASGKATPVSLVLAEPVTVTGIKDSEKHGYSAVQVGYGRKKFVKRPQVKIGSFALLKEFRVDNGKENNFHLGDQIGLDIFSKGEKLDVFGISKGRGFAGVVKRHGFAGGPKSHGQKHRVRAPGSIGSTTPQRVVKGKKMAGHMGSKRVSVKNLEVVNIDSEKKIIFLKGAIPGYAGSLLELRSRL</sequence>
<dbReference type="GO" id="GO:0022625">
    <property type="term" value="C:cytosolic large ribosomal subunit"/>
    <property type="evidence" value="ECO:0007669"/>
    <property type="project" value="TreeGrafter"/>
</dbReference>
<dbReference type="STRING" id="1797529.A2570_02815"/>
<dbReference type="PANTHER" id="PTHR11229">
    <property type="entry name" value="50S RIBOSOMAL PROTEIN L3"/>
    <property type="match status" value="1"/>
</dbReference>
<dbReference type="GO" id="GO:0003735">
    <property type="term" value="F:structural constituent of ribosome"/>
    <property type="evidence" value="ECO:0007669"/>
    <property type="project" value="UniProtKB-UniRule"/>
</dbReference>
<organism evidence="11 12">
    <name type="scientific">Candidatus Brennerbacteria bacterium RIFOXYD1_FULL_41_16</name>
    <dbReference type="NCBI Taxonomy" id="1797529"/>
    <lineage>
        <taxon>Bacteria</taxon>
        <taxon>Candidatus Brenneribacteriota</taxon>
    </lineage>
</organism>
<accession>A0A1G1XJX5</accession>
<dbReference type="Gene3D" id="2.40.30.10">
    <property type="entry name" value="Translation factors"/>
    <property type="match status" value="2"/>
</dbReference>
<reference evidence="11 12" key="1">
    <citation type="journal article" date="2016" name="Nat. Commun.">
        <title>Thousands of microbial genomes shed light on interconnected biogeochemical processes in an aquifer system.</title>
        <authorList>
            <person name="Anantharaman K."/>
            <person name="Brown C.T."/>
            <person name="Hug L.A."/>
            <person name="Sharon I."/>
            <person name="Castelle C.J."/>
            <person name="Probst A.J."/>
            <person name="Thomas B.C."/>
            <person name="Singh A."/>
            <person name="Wilkins M.J."/>
            <person name="Karaoz U."/>
            <person name="Brodie E.L."/>
            <person name="Williams K.H."/>
            <person name="Hubbard S.S."/>
            <person name="Banfield J.F."/>
        </authorList>
    </citation>
    <scope>NUCLEOTIDE SEQUENCE [LARGE SCALE GENOMIC DNA]</scope>
</reference>
<dbReference type="AlphaFoldDB" id="A0A1G1XJX5"/>
<gene>
    <name evidence="7" type="primary">rplC</name>
    <name evidence="11" type="ORF">A2570_02815</name>
</gene>
<dbReference type="InterPro" id="IPR019927">
    <property type="entry name" value="Ribosomal_uL3_bac/org-type"/>
</dbReference>
<comment type="similarity">
    <text evidence="1 7 8">Belongs to the universal ribosomal protein uL3 family.</text>
</comment>
<dbReference type="HAMAP" id="MF_01325_B">
    <property type="entry name" value="Ribosomal_uL3_B"/>
    <property type="match status" value="1"/>
</dbReference>
<dbReference type="SUPFAM" id="SSF50447">
    <property type="entry name" value="Translation proteins"/>
    <property type="match status" value="1"/>
</dbReference>
<dbReference type="Pfam" id="PF00297">
    <property type="entry name" value="Ribosomal_L3"/>
    <property type="match status" value="1"/>
</dbReference>
<dbReference type="PANTHER" id="PTHR11229:SF16">
    <property type="entry name" value="LARGE RIBOSOMAL SUBUNIT PROTEIN UL3C"/>
    <property type="match status" value="1"/>
</dbReference>
<evidence type="ECO:0000256" key="5">
    <source>
        <dbReference type="ARBA" id="ARBA00023274"/>
    </source>
</evidence>
<evidence type="ECO:0000256" key="10">
    <source>
        <dbReference type="SAM" id="MobiDB-lite"/>
    </source>
</evidence>
<dbReference type="Proteomes" id="UP000178570">
    <property type="component" value="Unassembled WGS sequence"/>
</dbReference>
<protein>
    <recommendedName>
        <fullName evidence="6 7">Large ribosomal subunit protein uL3</fullName>
    </recommendedName>
</protein>
<evidence type="ECO:0000256" key="8">
    <source>
        <dbReference type="RuleBase" id="RU003905"/>
    </source>
</evidence>
<comment type="caution">
    <text evidence="11">The sequence shown here is derived from an EMBL/GenBank/DDBJ whole genome shotgun (WGS) entry which is preliminary data.</text>
</comment>
<dbReference type="PROSITE" id="PS00474">
    <property type="entry name" value="RIBOSOMAL_L3"/>
    <property type="match status" value="1"/>
</dbReference>
<keyword evidence="4 7" id="KW-0689">Ribosomal protein</keyword>
<keyword evidence="5 7" id="KW-0687">Ribonucleoprotein</keyword>
<proteinExistence type="inferred from homology"/>
<dbReference type="GO" id="GO:0019843">
    <property type="term" value="F:rRNA binding"/>
    <property type="evidence" value="ECO:0007669"/>
    <property type="project" value="UniProtKB-UniRule"/>
</dbReference>
<feature type="region of interest" description="Disordered" evidence="10">
    <location>
        <begin position="123"/>
        <end position="146"/>
    </location>
</feature>
<dbReference type="FunFam" id="2.40.30.10:FF:000004">
    <property type="entry name" value="50S ribosomal protein L3"/>
    <property type="match status" value="1"/>
</dbReference>
<evidence type="ECO:0000256" key="3">
    <source>
        <dbReference type="ARBA" id="ARBA00022884"/>
    </source>
</evidence>
<evidence type="ECO:0000256" key="9">
    <source>
        <dbReference type="RuleBase" id="RU003906"/>
    </source>
</evidence>
<dbReference type="EMBL" id="MHHY01000009">
    <property type="protein sequence ID" value="OGY40194.1"/>
    <property type="molecule type" value="Genomic_DNA"/>
</dbReference>
<dbReference type="GO" id="GO:0006412">
    <property type="term" value="P:translation"/>
    <property type="evidence" value="ECO:0007669"/>
    <property type="project" value="UniProtKB-UniRule"/>
</dbReference>
<evidence type="ECO:0000313" key="12">
    <source>
        <dbReference type="Proteomes" id="UP000178570"/>
    </source>
</evidence>
<dbReference type="NCBIfam" id="TIGR03625">
    <property type="entry name" value="L3_bact"/>
    <property type="match status" value="1"/>
</dbReference>
<comment type="subunit">
    <text evidence="7 9">Part of the 50S ribosomal subunit. Forms a cluster with proteins L14 and L19.</text>
</comment>
<keyword evidence="2 7" id="KW-0699">rRNA-binding</keyword>
<evidence type="ECO:0000256" key="1">
    <source>
        <dbReference type="ARBA" id="ARBA00006540"/>
    </source>
</evidence>
<evidence type="ECO:0000256" key="4">
    <source>
        <dbReference type="ARBA" id="ARBA00022980"/>
    </source>
</evidence>
<dbReference type="InterPro" id="IPR009000">
    <property type="entry name" value="Transl_B-barrel_sf"/>
</dbReference>
<evidence type="ECO:0000256" key="6">
    <source>
        <dbReference type="ARBA" id="ARBA00035243"/>
    </source>
</evidence>
<evidence type="ECO:0000256" key="2">
    <source>
        <dbReference type="ARBA" id="ARBA00022730"/>
    </source>
</evidence>
<dbReference type="InterPro" id="IPR019926">
    <property type="entry name" value="Ribosomal_uL3_CS"/>
</dbReference>
<evidence type="ECO:0000313" key="11">
    <source>
        <dbReference type="EMBL" id="OGY40194.1"/>
    </source>
</evidence>
<evidence type="ECO:0000256" key="7">
    <source>
        <dbReference type="HAMAP-Rule" id="MF_01325"/>
    </source>
</evidence>
<keyword evidence="3 7" id="KW-0694">RNA-binding</keyword>